<evidence type="ECO:0000313" key="2">
    <source>
        <dbReference type="Proteomes" id="UP000030700"/>
    </source>
</evidence>
<dbReference type="HOGENOM" id="CLU_688144_0_0_0"/>
<accession>A0A0S6VX48</accession>
<reference evidence="1" key="1">
    <citation type="journal article" date="2015" name="PeerJ">
        <title>First genomic representation of candidate bacterial phylum KSB3 points to enhanced environmental sensing as a trigger of wastewater bulking.</title>
        <authorList>
            <person name="Sekiguchi Y."/>
            <person name="Ohashi A."/>
            <person name="Parks D.H."/>
            <person name="Yamauchi T."/>
            <person name="Tyson G.W."/>
            <person name="Hugenholtz P."/>
        </authorList>
    </citation>
    <scope>NUCLEOTIDE SEQUENCE [LARGE SCALE GENOMIC DNA]</scope>
</reference>
<organism evidence="1">
    <name type="scientific">Candidatus Moduliflexus flocculans</name>
    <dbReference type="NCBI Taxonomy" id="1499966"/>
    <lineage>
        <taxon>Bacteria</taxon>
        <taxon>Candidatus Moduliflexota</taxon>
        <taxon>Candidatus Moduliflexia</taxon>
        <taxon>Candidatus Moduliflexales</taxon>
        <taxon>Candidatus Moduliflexaceae</taxon>
    </lineage>
</organism>
<sequence>MINRERLIRIFPTIEFVAQCPHDGANLNMLKPIIPGMRCLVECACPACGNGYYADLPVGQALWSPMIINRKSGEIYDPFRQLAERGAAVWFFEWFRQPLQNSFLHPDSRKIVPTVQIFHRSERIVVLNCLDFLYGHSLLKLLNAQRYLDHTPELGCCVLVPTQLRHLVPDGVAEIWEVPLAINEGWGWYPSLQTWIAHKITQYRECFLSPAYSHPSHHVYDLSRFVKNLPDVSERLIGRQPVIMYCYREDRLWGRTPAQQDRNIRALYRQLTRIFPNLLFVLTGFGQRNISLPPSAGVLDLRTPRFDLERDLLWLAYMTHADCAVGIHGSNMLLPSGLAKSTVELVPRSRLGNSVQDFLFPPSLQAPRDALLYYRMLYGNETLSNIHPSMVADLVANAISYSPMNAQWFQCGEQDAFEFAAWPAICEHPVFKQAATHLGSQPNLSWSGAMRAYLAEFFFREKGE</sequence>
<dbReference type="EMBL" id="DF820456">
    <property type="protein sequence ID" value="GAK50575.1"/>
    <property type="molecule type" value="Genomic_DNA"/>
</dbReference>
<dbReference type="STRING" id="1499966.U14_01807"/>
<evidence type="ECO:0000313" key="1">
    <source>
        <dbReference type="EMBL" id="GAK50575.1"/>
    </source>
</evidence>
<protein>
    <submittedName>
        <fullName evidence="1">Uncharacterized protein</fullName>
    </submittedName>
</protein>
<dbReference type="Proteomes" id="UP000030700">
    <property type="component" value="Unassembled WGS sequence"/>
</dbReference>
<proteinExistence type="predicted"/>
<name>A0A0S6VX48_9BACT</name>
<gene>
    <name evidence="1" type="ORF">U14_01807</name>
</gene>
<keyword evidence="2" id="KW-1185">Reference proteome</keyword>
<dbReference type="AlphaFoldDB" id="A0A0S6VX48"/>